<dbReference type="EMBL" id="JAAJRM010000001">
    <property type="protein sequence ID" value="NGF41672.1"/>
    <property type="molecule type" value="Genomic_DNA"/>
</dbReference>
<evidence type="ECO:0000256" key="2">
    <source>
        <dbReference type="ARBA" id="ARBA00015075"/>
    </source>
</evidence>
<reference evidence="9 11" key="1">
    <citation type="submission" date="2019-09" db="EMBL/GenBank/DDBJ databases">
        <title>Reversal of blaTEM antimicrobial resistance by CRISPR-Cas9 in clinical E. coli and other Enterobacteriaceae strains.</title>
        <authorList>
            <person name="Tagliaferri T."/>
            <person name="Guimaraes N."/>
            <person name="Pereira M."/>
            <person name="Felicori L."/>
            <person name="Horz H.-P."/>
            <person name="Santos S."/>
            <person name="Mendes T."/>
        </authorList>
    </citation>
    <scope>NUCLEOTIDE SEQUENCE [LARGE SCALE GENOMIC DNA]</scope>
    <source>
        <strain evidence="9 11">E2_blaTEM_MG</strain>
    </source>
</reference>
<dbReference type="EMBL" id="WBSZ01000012">
    <property type="protein sequence ID" value="KAB2529231.1"/>
    <property type="molecule type" value="Genomic_DNA"/>
</dbReference>
<evidence type="ECO:0000313" key="9">
    <source>
        <dbReference type="EMBL" id="KAB2529231.1"/>
    </source>
</evidence>
<evidence type="ECO:0000313" key="11">
    <source>
        <dbReference type="Proteomes" id="UP000476281"/>
    </source>
</evidence>
<dbReference type="Proteomes" id="UP000476281">
    <property type="component" value="Unassembled WGS sequence"/>
</dbReference>
<reference evidence="10" key="2">
    <citation type="submission" date="2020-02" db="EMBL/GenBank/DDBJ databases">
        <title>WGS of Carbapenem-Resistant Enterobacteriaceae.</title>
        <authorList>
            <person name="Tokajian S."/>
            <person name="El Chaar M."/>
            <person name="El Khoury M."/>
        </authorList>
    </citation>
    <scope>NUCLEOTIDE SEQUENCE</scope>
    <source>
        <strain evidence="10">EHM_71</strain>
    </source>
</reference>
<dbReference type="RefSeq" id="WP_017382305.1">
    <property type="nucleotide sequence ID" value="NZ_AMGJ01000002.1"/>
</dbReference>
<name>A0A145JK65_9ENTR</name>
<protein>
    <recommendedName>
        <fullName evidence="2">Toxin CcdB</fullName>
    </recommendedName>
    <alternativeName>
        <fullName evidence="8">Cytotoxic protein CcdB</fullName>
    </alternativeName>
    <alternativeName>
        <fullName evidence="7">Protein LetD</fullName>
    </alternativeName>
</protein>
<proteinExistence type="inferred from homology"/>
<dbReference type="InterPro" id="IPR002712">
    <property type="entry name" value="CcdB"/>
</dbReference>
<keyword evidence="6" id="KW-0804">Transcription</keyword>
<accession>A0A6G4MKG6</accession>
<dbReference type="GO" id="GO:0008657">
    <property type="term" value="F:DNA topoisomerase type II (double strand cut, ATP-hydrolyzing) inhibitor activity"/>
    <property type="evidence" value="ECO:0007669"/>
    <property type="project" value="InterPro"/>
</dbReference>
<evidence type="ECO:0000313" key="10">
    <source>
        <dbReference type="EMBL" id="NGF41672.1"/>
    </source>
</evidence>
<keyword evidence="5" id="KW-0805">Transcription regulation</keyword>
<organism evidence="10">
    <name type="scientific">Enterobacter hormaechei</name>
    <dbReference type="NCBI Taxonomy" id="158836"/>
    <lineage>
        <taxon>Bacteria</taxon>
        <taxon>Pseudomonadati</taxon>
        <taxon>Pseudomonadota</taxon>
        <taxon>Gammaproteobacteria</taxon>
        <taxon>Enterobacterales</taxon>
        <taxon>Enterobacteriaceae</taxon>
        <taxon>Enterobacter</taxon>
        <taxon>Enterobacter cloacae complex</taxon>
    </lineage>
</organism>
<dbReference type="GO" id="GO:0006276">
    <property type="term" value="P:plasmid maintenance"/>
    <property type="evidence" value="ECO:0007669"/>
    <property type="project" value="InterPro"/>
</dbReference>
<gene>
    <name evidence="9" type="ORF">F9C29_01700</name>
    <name evidence="10" type="ORF">G5635_04475</name>
</gene>
<evidence type="ECO:0000256" key="4">
    <source>
        <dbReference type="ARBA" id="ARBA00022649"/>
    </source>
</evidence>
<keyword evidence="3" id="KW-0678">Repressor</keyword>
<evidence type="ECO:0000256" key="7">
    <source>
        <dbReference type="ARBA" id="ARBA00029628"/>
    </source>
</evidence>
<dbReference type="InterPro" id="IPR011067">
    <property type="entry name" value="Plasmid_toxin/cell-grow_inhib"/>
</dbReference>
<comment type="caution">
    <text evidence="10">The sequence shown here is derived from an EMBL/GenBank/DDBJ whole genome shotgun (WGS) entry which is preliminary data.</text>
</comment>
<evidence type="ECO:0000256" key="1">
    <source>
        <dbReference type="ARBA" id="ARBA00005230"/>
    </source>
</evidence>
<accession>A0A145JK65</accession>
<dbReference type="AlphaFoldDB" id="A0A145JK65"/>
<evidence type="ECO:0000256" key="5">
    <source>
        <dbReference type="ARBA" id="ARBA00023015"/>
    </source>
</evidence>
<dbReference type="SUPFAM" id="SSF50118">
    <property type="entry name" value="Cell growth inhibitor/plasmid maintenance toxic component"/>
    <property type="match status" value="1"/>
</dbReference>
<evidence type="ECO:0000256" key="8">
    <source>
        <dbReference type="ARBA" id="ARBA00033135"/>
    </source>
</evidence>
<comment type="similarity">
    <text evidence="1">Belongs to the CcdB toxin family.</text>
</comment>
<sequence>MCFQFDVYRNPSDRTREYQPYFMIIQHDFYDDLSTRLIVPLSYHNHLRGHSNAATPLVNIEFQTYFLNTANITHVETKKLNNKNYVCNLRSARSSVLAGIDALITNT</sequence>
<dbReference type="Pfam" id="PF01845">
    <property type="entry name" value="CcdB"/>
    <property type="match status" value="1"/>
</dbReference>
<keyword evidence="4" id="KW-1277">Toxin-antitoxin system</keyword>
<evidence type="ECO:0000256" key="3">
    <source>
        <dbReference type="ARBA" id="ARBA00022491"/>
    </source>
</evidence>
<evidence type="ECO:0000256" key="6">
    <source>
        <dbReference type="ARBA" id="ARBA00023163"/>
    </source>
</evidence>
<dbReference type="Gene3D" id="2.30.30.110">
    <property type="match status" value="1"/>
</dbReference>